<reference evidence="1" key="1">
    <citation type="journal article" date="2020" name="Fungal Divers.">
        <title>Resolving the Mortierellaceae phylogeny through synthesis of multi-gene phylogenetics and phylogenomics.</title>
        <authorList>
            <person name="Vandepol N."/>
            <person name="Liber J."/>
            <person name="Desiro A."/>
            <person name="Na H."/>
            <person name="Kennedy M."/>
            <person name="Barry K."/>
            <person name="Grigoriev I.V."/>
            <person name="Miller A.N."/>
            <person name="O'Donnell K."/>
            <person name="Stajich J.E."/>
            <person name="Bonito G."/>
        </authorList>
    </citation>
    <scope>NUCLEOTIDE SEQUENCE</scope>
    <source>
        <strain evidence="1">BC1065</strain>
    </source>
</reference>
<organism evidence="1 2">
    <name type="scientific">Actinomortierella ambigua</name>
    <dbReference type="NCBI Taxonomy" id="1343610"/>
    <lineage>
        <taxon>Eukaryota</taxon>
        <taxon>Fungi</taxon>
        <taxon>Fungi incertae sedis</taxon>
        <taxon>Mucoromycota</taxon>
        <taxon>Mortierellomycotina</taxon>
        <taxon>Mortierellomycetes</taxon>
        <taxon>Mortierellales</taxon>
        <taxon>Mortierellaceae</taxon>
        <taxon>Actinomortierella</taxon>
    </lineage>
</organism>
<evidence type="ECO:0000313" key="1">
    <source>
        <dbReference type="EMBL" id="KAG0248651.1"/>
    </source>
</evidence>
<comment type="caution">
    <text evidence="1">The sequence shown here is derived from an EMBL/GenBank/DDBJ whole genome shotgun (WGS) entry which is preliminary data.</text>
</comment>
<dbReference type="OrthoDB" id="10519966at2759"/>
<dbReference type="EMBL" id="JAAAJB010001204">
    <property type="protein sequence ID" value="KAG0248651.1"/>
    <property type="molecule type" value="Genomic_DNA"/>
</dbReference>
<dbReference type="AlphaFoldDB" id="A0A9P6PNB3"/>
<proteinExistence type="predicted"/>
<gene>
    <name evidence="1" type="ORF">DFQ27_000766</name>
</gene>
<keyword evidence="2" id="KW-1185">Reference proteome</keyword>
<protein>
    <submittedName>
        <fullName evidence="1">Uncharacterized protein</fullName>
    </submittedName>
</protein>
<dbReference type="Proteomes" id="UP000807716">
    <property type="component" value="Unassembled WGS sequence"/>
</dbReference>
<evidence type="ECO:0000313" key="2">
    <source>
        <dbReference type="Proteomes" id="UP000807716"/>
    </source>
</evidence>
<dbReference type="InterPro" id="IPR035992">
    <property type="entry name" value="Ricin_B-like_lectins"/>
</dbReference>
<accession>A0A9P6PNB3</accession>
<dbReference type="SUPFAM" id="SSF50370">
    <property type="entry name" value="Ricin B-like lectins"/>
    <property type="match status" value="1"/>
</dbReference>
<name>A0A9P6PNB3_9FUNG</name>
<feature type="non-terminal residue" evidence="1">
    <location>
        <position position="201"/>
    </location>
</feature>
<dbReference type="Gene3D" id="2.80.10.50">
    <property type="match status" value="1"/>
</dbReference>
<sequence>TCTSNLSKCTADNTTCTTNLTKATSDLTQCTASMANCTTMLTACGNQLSALNATLAACNSTASRWGKARITPLLNSAACMTANSDGTLSMSTCSMAANQVFWYDLYGTVTPKAIIDSSTGKCLSLSQQKFVTCNGSKDQSWTYSSLAGIRQIQIQSDADTSKCLTQPLLGGILHLVSSSESYLSMVIAYSAKVVNVSSHSV</sequence>